<reference evidence="8 9" key="1">
    <citation type="submission" date="2018-01" db="EMBL/GenBank/DDBJ databases">
        <title>Denitrification phenotypes of diverse strains of Pseudomonas stutzeri.</title>
        <authorList>
            <person name="Milligan D.A."/>
            <person name="Bergaust L."/>
            <person name="Bakken L.R."/>
            <person name="Frostegard A."/>
        </authorList>
    </citation>
    <scope>NUCLEOTIDE SEQUENCE [LARGE SCALE GENOMIC DNA]</scope>
    <source>
        <strain evidence="8 9">DSM 50238</strain>
    </source>
</reference>
<dbReference type="SUPFAM" id="SSF56601">
    <property type="entry name" value="beta-lactamase/transpeptidase-like"/>
    <property type="match status" value="1"/>
</dbReference>
<proteinExistence type="inferred from homology"/>
<evidence type="ECO:0000256" key="6">
    <source>
        <dbReference type="RuleBase" id="RU361140"/>
    </source>
</evidence>
<dbReference type="RefSeq" id="WP_102829586.1">
    <property type="nucleotide sequence ID" value="NZ_CP065721.1"/>
</dbReference>
<evidence type="ECO:0000259" key="7">
    <source>
        <dbReference type="Pfam" id="PF13354"/>
    </source>
</evidence>
<comment type="catalytic activity">
    <reaction evidence="1 6">
        <text>a beta-lactam + H2O = a substituted beta-amino acid</text>
        <dbReference type="Rhea" id="RHEA:20401"/>
        <dbReference type="ChEBI" id="CHEBI:15377"/>
        <dbReference type="ChEBI" id="CHEBI:35627"/>
        <dbReference type="ChEBI" id="CHEBI:140347"/>
        <dbReference type="EC" id="3.5.2.6"/>
    </reaction>
</comment>
<evidence type="ECO:0000256" key="2">
    <source>
        <dbReference type="ARBA" id="ARBA00009009"/>
    </source>
</evidence>
<dbReference type="InterPro" id="IPR000871">
    <property type="entry name" value="Beta-lactam_class-A"/>
</dbReference>
<gene>
    <name evidence="8" type="ORF">CXK95_18360</name>
</gene>
<keyword evidence="5 6" id="KW-0046">Antibiotic resistance</keyword>
<dbReference type="Proteomes" id="UP000235881">
    <property type="component" value="Unassembled WGS sequence"/>
</dbReference>
<protein>
    <recommendedName>
        <fullName evidence="3 6">Beta-lactamase</fullName>
        <ecNumber evidence="3 6">3.5.2.6</ecNumber>
    </recommendedName>
</protein>
<comment type="similarity">
    <text evidence="2 6">Belongs to the class-A beta-lactamase family.</text>
</comment>
<organism evidence="8 9">
    <name type="scientific">Stutzerimonas degradans</name>
    <dbReference type="NCBI Taxonomy" id="2968968"/>
    <lineage>
        <taxon>Bacteria</taxon>
        <taxon>Pseudomonadati</taxon>
        <taxon>Pseudomonadota</taxon>
        <taxon>Gammaproteobacteria</taxon>
        <taxon>Pseudomonadales</taxon>
        <taxon>Pseudomonadaceae</taxon>
        <taxon>Stutzerimonas</taxon>
    </lineage>
</organism>
<evidence type="ECO:0000256" key="4">
    <source>
        <dbReference type="ARBA" id="ARBA00022801"/>
    </source>
</evidence>
<evidence type="ECO:0000256" key="3">
    <source>
        <dbReference type="ARBA" id="ARBA00012865"/>
    </source>
</evidence>
<dbReference type="GO" id="GO:0030655">
    <property type="term" value="P:beta-lactam antibiotic catabolic process"/>
    <property type="evidence" value="ECO:0007669"/>
    <property type="project" value="InterPro"/>
</dbReference>
<evidence type="ECO:0000313" key="9">
    <source>
        <dbReference type="Proteomes" id="UP000235881"/>
    </source>
</evidence>
<dbReference type="EMBL" id="POUK01000009">
    <property type="protein sequence ID" value="PNF74926.1"/>
    <property type="molecule type" value="Genomic_DNA"/>
</dbReference>
<dbReference type="EC" id="3.5.2.6" evidence="3 6"/>
<dbReference type="PRINTS" id="PR00118">
    <property type="entry name" value="BLACTAMASEA"/>
</dbReference>
<feature type="domain" description="Beta-lactamase class A catalytic" evidence="7">
    <location>
        <begin position="54"/>
        <end position="270"/>
    </location>
</feature>
<comment type="caution">
    <text evidence="8">The sequence shown here is derived from an EMBL/GenBank/DDBJ whole genome shotgun (WGS) entry which is preliminary data.</text>
</comment>
<sequence length="298" mass="31935">MKVLTRRQFSLLGSALLLGGALVRGDRAWAVERRGEGLTQRFAELEKQLDARLGVAIIDSQSGRQWLHRADERFPLCSTFKLLAGAAVLRRVDAGADSLQTRIRYTADDLVTYSPVTERHVDDGMTLAALCEAAITLSDNTAGNLLLRHLGGPGAIGDFARTLGDHHTRLDRWETELNEASPGDPRDTTTPAAMAANLQRLVLGDSLSAASREQLVAWMLASQTGAAKLRAGLPPGWRIGDKTGSGERGTTNEVAVIWPPQRKPVIACVYLTQTQASADARNAALAAIGRALAEALVA</sequence>
<evidence type="ECO:0000256" key="1">
    <source>
        <dbReference type="ARBA" id="ARBA00001526"/>
    </source>
</evidence>
<keyword evidence="9" id="KW-1185">Reference proteome</keyword>
<dbReference type="GO" id="GO:0008800">
    <property type="term" value="F:beta-lactamase activity"/>
    <property type="evidence" value="ECO:0007669"/>
    <property type="project" value="UniProtKB-UniRule"/>
</dbReference>
<dbReference type="InterPro" id="IPR012338">
    <property type="entry name" value="Beta-lactam/transpept-like"/>
</dbReference>
<dbReference type="GO" id="GO:0046677">
    <property type="term" value="P:response to antibiotic"/>
    <property type="evidence" value="ECO:0007669"/>
    <property type="project" value="UniProtKB-UniRule"/>
</dbReference>
<dbReference type="PANTHER" id="PTHR35333">
    <property type="entry name" value="BETA-LACTAMASE"/>
    <property type="match status" value="1"/>
</dbReference>
<dbReference type="NCBIfam" id="NF033103">
    <property type="entry name" value="bla_class_A"/>
    <property type="match status" value="1"/>
</dbReference>
<accession>A0A8E2QAV0</accession>
<dbReference type="Pfam" id="PF13354">
    <property type="entry name" value="Beta-lactamase2"/>
    <property type="match status" value="1"/>
</dbReference>
<evidence type="ECO:0000313" key="8">
    <source>
        <dbReference type="EMBL" id="PNF74926.1"/>
    </source>
</evidence>
<dbReference type="AlphaFoldDB" id="A0A8E2QAV0"/>
<dbReference type="PANTHER" id="PTHR35333:SF3">
    <property type="entry name" value="BETA-LACTAMASE-TYPE TRANSPEPTIDASE FOLD CONTAINING PROTEIN"/>
    <property type="match status" value="1"/>
</dbReference>
<dbReference type="PROSITE" id="PS00146">
    <property type="entry name" value="BETA_LACTAMASE_A"/>
    <property type="match status" value="1"/>
</dbReference>
<dbReference type="InterPro" id="IPR045155">
    <property type="entry name" value="Beta-lactam_cat"/>
</dbReference>
<dbReference type="InterPro" id="IPR023650">
    <property type="entry name" value="Beta-lactam_class-A_AS"/>
</dbReference>
<name>A0A8E2QAV0_9GAMM</name>
<keyword evidence="4 6" id="KW-0378">Hydrolase</keyword>
<evidence type="ECO:0000256" key="5">
    <source>
        <dbReference type="ARBA" id="ARBA00023251"/>
    </source>
</evidence>
<dbReference type="Gene3D" id="3.40.710.10">
    <property type="entry name" value="DD-peptidase/beta-lactamase superfamily"/>
    <property type="match status" value="1"/>
</dbReference>